<protein>
    <submittedName>
        <fullName evidence="2">Uncharacterized protein</fullName>
    </submittedName>
</protein>
<name>D6TWJ5_KTERA</name>
<comment type="caution">
    <text evidence="2">The sequence shown here is derived from an EMBL/GenBank/DDBJ whole genome shotgun (WGS) entry which is preliminary data.</text>
</comment>
<gene>
    <name evidence="2" type="ORF">Krac_5653</name>
</gene>
<dbReference type="RefSeq" id="WP_007916231.1">
    <property type="nucleotide sequence ID" value="NZ_ADVG01000003.1"/>
</dbReference>
<accession>D6TWJ5</accession>
<feature type="transmembrane region" description="Helical" evidence="1">
    <location>
        <begin position="41"/>
        <end position="60"/>
    </location>
</feature>
<evidence type="ECO:0000313" key="3">
    <source>
        <dbReference type="Proteomes" id="UP000004508"/>
    </source>
</evidence>
<keyword evidence="1" id="KW-0812">Transmembrane</keyword>
<evidence type="ECO:0000313" key="2">
    <source>
        <dbReference type="EMBL" id="EFH84578.1"/>
    </source>
</evidence>
<reference evidence="2 3" key="1">
    <citation type="journal article" date="2011" name="Stand. Genomic Sci.">
        <title>Non-contiguous finished genome sequence and contextual data of the filamentous soil bacterium Ktedonobacter racemifer type strain (SOSP1-21).</title>
        <authorList>
            <person name="Chang Y.J."/>
            <person name="Land M."/>
            <person name="Hauser L."/>
            <person name="Chertkov O."/>
            <person name="Del Rio T.G."/>
            <person name="Nolan M."/>
            <person name="Copeland A."/>
            <person name="Tice H."/>
            <person name="Cheng J.F."/>
            <person name="Lucas S."/>
            <person name="Han C."/>
            <person name="Goodwin L."/>
            <person name="Pitluck S."/>
            <person name="Ivanova N."/>
            <person name="Ovchinikova G."/>
            <person name="Pati A."/>
            <person name="Chen A."/>
            <person name="Palaniappan K."/>
            <person name="Mavromatis K."/>
            <person name="Liolios K."/>
            <person name="Brettin T."/>
            <person name="Fiebig A."/>
            <person name="Rohde M."/>
            <person name="Abt B."/>
            <person name="Goker M."/>
            <person name="Detter J.C."/>
            <person name="Woyke T."/>
            <person name="Bristow J."/>
            <person name="Eisen J.A."/>
            <person name="Markowitz V."/>
            <person name="Hugenholtz P."/>
            <person name="Kyrpides N.C."/>
            <person name="Klenk H.P."/>
            <person name="Lapidus A."/>
        </authorList>
    </citation>
    <scope>NUCLEOTIDE SEQUENCE [LARGE SCALE GENOMIC DNA]</scope>
    <source>
        <strain evidence="3">DSM 44963</strain>
    </source>
</reference>
<dbReference type="AlphaFoldDB" id="D6TWJ5"/>
<dbReference type="EMBL" id="ADVG01000003">
    <property type="protein sequence ID" value="EFH84578.1"/>
    <property type="molecule type" value="Genomic_DNA"/>
</dbReference>
<proteinExistence type="predicted"/>
<evidence type="ECO:0000256" key="1">
    <source>
        <dbReference type="SAM" id="Phobius"/>
    </source>
</evidence>
<keyword evidence="1" id="KW-1133">Transmembrane helix</keyword>
<dbReference type="STRING" id="485913.Krac_5653"/>
<sequence length="89" mass="9600">MSITSSYLPSKPPNKEERFIPGMNEPGLFRSVFCKTLDGTSLLFIDLVFPILVGLASGITTRLRGLQKFLHGAVLAPRPIALGLCLLGS</sequence>
<keyword evidence="1" id="KW-0472">Membrane</keyword>
<keyword evidence="3" id="KW-1185">Reference proteome</keyword>
<organism evidence="2 3">
    <name type="scientific">Ktedonobacter racemifer DSM 44963</name>
    <dbReference type="NCBI Taxonomy" id="485913"/>
    <lineage>
        <taxon>Bacteria</taxon>
        <taxon>Bacillati</taxon>
        <taxon>Chloroflexota</taxon>
        <taxon>Ktedonobacteria</taxon>
        <taxon>Ktedonobacterales</taxon>
        <taxon>Ktedonobacteraceae</taxon>
        <taxon>Ktedonobacter</taxon>
    </lineage>
</organism>
<dbReference type="Proteomes" id="UP000004508">
    <property type="component" value="Unassembled WGS sequence"/>
</dbReference>
<dbReference type="InParanoid" id="D6TWJ5"/>